<sequence length="452" mass="50104">MNRSLMTVPLLLLCAWIGPTSPMAEPVPITLRACIEKALPYAEDIRLAEESLYAAEQDRLRARSVLIPTVELTGRLDGSDTEIQGAYAPPNQIEETRYGTFAGLGFQYSFYINGRELIVYKASGELVEKAAMDLTAARHDYILQVAVTFVGVIRSEKGVAIADANLTRLISNRDAVVRRIQAGLLTRTEQFRSDAEVAGGRAELKEALNQRIVSRRALQRLVPLPDDFQLEPPEKIPAPSDLSLEECVTLATQNRPELKSLVIASSVADKEVAVAKSTYWPKLTLEGSAGRTDSRVDGSYDDLKADFDLDTTRYTASLTLSLPLVDGGLRRADVRKSLSDKRSVDYRLARKTKEIRLAVERAWYDHNTESLRVRALEESLTYARQFLDSVTRRFDEGLAESLDLIDANTRFVEAENQLADARFALQLAAIRLRYTSGVPMLPVPASQSAPNG</sequence>
<evidence type="ECO:0000256" key="3">
    <source>
        <dbReference type="ARBA" id="ARBA00022448"/>
    </source>
</evidence>
<dbReference type="Gene3D" id="1.20.1600.10">
    <property type="entry name" value="Outer membrane efflux proteins (OEP)"/>
    <property type="match status" value="1"/>
</dbReference>
<dbReference type="RefSeq" id="WP_180141578.1">
    <property type="nucleotide sequence ID" value="NZ_CAADHO010000005.1"/>
</dbReference>
<dbReference type="AlphaFoldDB" id="A0A4U8YV41"/>
<keyword evidence="3" id="KW-0813">Transport</keyword>
<keyword evidence="6" id="KW-0472">Membrane</keyword>
<keyword evidence="8" id="KW-0732">Signal</keyword>
<name>A0A4U8YV41_9BACT</name>
<reference evidence="9 10" key="1">
    <citation type="submission" date="2019-03" db="EMBL/GenBank/DDBJ databases">
        <authorList>
            <person name="Nijsse B."/>
        </authorList>
    </citation>
    <scope>NUCLEOTIDE SEQUENCE [LARGE SCALE GENOMIC DNA]</scope>
    <source>
        <strain evidence="9">Desulfoluna butyratoxydans MSL71</strain>
    </source>
</reference>
<evidence type="ECO:0000256" key="5">
    <source>
        <dbReference type="ARBA" id="ARBA00022692"/>
    </source>
</evidence>
<evidence type="ECO:0000256" key="4">
    <source>
        <dbReference type="ARBA" id="ARBA00022452"/>
    </source>
</evidence>
<dbReference type="PANTHER" id="PTHR30026:SF20">
    <property type="entry name" value="OUTER MEMBRANE PROTEIN TOLC"/>
    <property type="match status" value="1"/>
</dbReference>
<keyword evidence="10" id="KW-1185">Reference proteome</keyword>
<comment type="similarity">
    <text evidence="2">Belongs to the outer membrane factor (OMF) (TC 1.B.17) family.</text>
</comment>
<dbReference type="InterPro" id="IPR003423">
    <property type="entry name" value="OMP_efflux"/>
</dbReference>
<dbReference type="GO" id="GO:1990281">
    <property type="term" value="C:efflux pump complex"/>
    <property type="evidence" value="ECO:0007669"/>
    <property type="project" value="TreeGrafter"/>
</dbReference>
<keyword evidence="5" id="KW-0812">Transmembrane</keyword>
<evidence type="ECO:0000313" key="9">
    <source>
        <dbReference type="EMBL" id="VFQ45243.1"/>
    </source>
</evidence>
<evidence type="ECO:0000256" key="7">
    <source>
        <dbReference type="ARBA" id="ARBA00023237"/>
    </source>
</evidence>
<keyword evidence="4" id="KW-1134">Transmembrane beta strand</keyword>
<dbReference type="GO" id="GO:0015288">
    <property type="term" value="F:porin activity"/>
    <property type="evidence" value="ECO:0007669"/>
    <property type="project" value="TreeGrafter"/>
</dbReference>
<dbReference type="EMBL" id="CAADHO010000005">
    <property type="protein sequence ID" value="VFQ45243.1"/>
    <property type="molecule type" value="Genomic_DNA"/>
</dbReference>
<evidence type="ECO:0000256" key="1">
    <source>
        <dbReference type="ARBA" id="ARBA00004442"/>
    </source>
</evidence>
<feature type="signal peptide" evidence="8">
    <location>
        <begin position="1"/>
        <end position="24"/>
    </location>
</feature>
<comment type="subcellular location">
    <subcellularLocation>
        <location evidence="1">Cell outer membrane</location>
    </subcellularLocation>
</comment>
<protein>
    <submittedName>
        <fullName evidence="9">Outer membrane efflux protein</fullName>
    </submittedName>
</protein>
<feature type="chain" id="PRO_5020979753" evidence="8">
    <location>
        <begin position="25"/>
        <end position="452"/>
    </location>
</feature>
<evidence type="ECO:0000256" key="6">
    <source>
        <dbReference type="ARBA" id="ARBA00023136"/>
    </source>
</evidence>
<accession>A0A4U8YV41</accession>
<dbReference type="Pfam" id="PF02321">
    <property type="entry name" value="OEP"/>
    <property type="match status" value="2"/>
</dbReference>
<dbReference type="Proteomes" id="UP000507962">
    <property type="component" value="Unassembled WGS sequence"/>
</dbReference>
<evidence type="ECO:0000256" key="8">
    <source>
        <dbReference type="SAM" id="SignalP"/>
    </source>
</evidence>
<organism evidence="9 10">
    <name type="scientific">Desulfoluna butyratoxydans</name>
    <dbReference type="NCBI Taxonomy" id="231438"/>
    <lineage>
        <taxon>Bacteria</taxon>
        <taxon>Pseudomonadati</taxon>
        <taxon>Thermodesulfobacteriota</taxon>
        <taxon>Desulfobacteria</taxon>
        <taxon>Desulfobacterales</taxon>
        <taxon>Desulfolunaceae</taxon>
        <taxon>Desulfoluna</taxon>
    </lineage>
</organism>
<evidence type="ECO:0000313" key="10">
    <source>
        <dbReference type="Proteomes" id="UP000507962"/>
    </source>
</evidence>
<keyword evidence="7" id="KW-0998">Cell outer membrane</keyword>
<proteinExistence type="inferred from homology"/>
<dbReference type="PANTHER" id="PTHR30026">
    <property type="entry name" value="OUTER MEMBRANE PROTEIN TOLC"/>
    <property type="match status" value="1"/>
</dbReference>
<evidence type="ECO:0000256" key="2">
    <source>
        <dbReference type="ARBA" id="ARBA00007613"/>
    </source>
</evidence>
<dbReference type="InterPro" id="IPR051906">
    <property type="entry name" value="TolC-like"/>
</dbReference>
<gene>
    <name evidence="9" type="ORF">MSL71_29000</name>
</gene>
<dbReference type="GO" id="GO:0009279">
    <property type="term" value="C:cell outer membrane"/>
    <property type="evidence" value="ECO:0007669"/>
    <property type="project" value="UniProtKB-SubCell"/>
</dbReference>
<dbReference type="GO" id="GO:0015562">
    <property type="term" value="F:efflux transmembrane transporter activity"/>
    <property type="evidence" value="ECO:0007669"/>
    <property type="project" value="InterPro"/>
</dbReference>
<dbReference type="SUPFAM" id="SSF56954">
    <property type="entry name" value="Outer membrane efflux proteins (OEP)"/>
    <property type="match status" value="1"/>
</dbReference>